<evidence type="ECO:0000256" key="2">
    <source>
        <dbReference type="RuleBase" id="RU362097"/>
    </source>
</evidence>
<dbReference type="NCBIfam" id="TIGR01845">
    <property type="entry name" value="outer_NodT"/>
    <property type="match status" value="1"/>
</dbReference>
<sequence>MKIQIIGWMCATALLSSCHIYKSYERPEVQTAGVYRDTVSVNDTLVSDTANFGNLPWKEVFRDARLQALIEQGLAENISMQTALLRVEQAKAGLLAARLAFAPSLALTPNASVNSFDGSKAIQTYSLPASASWEIDLFGNLMNGAKGAKAGLLESDAYRQAVQTQVIANIANSYYTLLMLDKQLEITEKTATTWGEQVRAMKALKNLGMTNEATVAQSEAYYYQVQASLPEIHRQIRETENALSLLLGQTPQRIDRATLEEQEMPDTFSAGVPLQLLSNRPDVRQAEMALASAYYATNQARSAFYPKITLSGSAGWTNSAGGMIVNPAKFLASAVGSLTQPLFAKGQNIARLKISKAQQEEARLAFEHSILNAGTEVSNALFKYKAAGEKRTQREMQIQSLRSAVDKTKQLMQLSSSNYLEVLTAQQSLLSAELSGVKDSFDQIQSVVSLYQALGGGRGESNFK</sequence>
<dbReference type="GO" id="GO:0015562">
    <property type="term" value="F:efflux transmembrane transporter activity"/>
    <property type="evidence" value="ECO:0007669"/>
    <property type="project" value="InterPro"/>
</dbReference>
<proteinExistence type="inferred from homology"/>
<keyword evidence="2" id="KW-0564">Palmitate</keyword>
<evidence type="ECO:0000313" key="4">
    <source>
        <dbReference type="Proteomes" id="UP000190852"/>
    </source>
</evidence>
<dbReference type="Pfam" id="PF02321">
    <property type="entry name" value="OEP"/>
    <property type="match status" value="2"/>
</dbReference>
<dbReference type="Gene3D" id="1.20.1600.10">
    <property type="entry name" value="Outer membrane efflux proteins (OEP)"/>
    <property type="match status" value="1"/>
</dbReference>
<dbReference type="RefSeq" id="WP_079684118.1">
    <property type="nucleotide sequence ID" value="NZ_FUYQ01000022.1"/>
</dbReference>
<dbReference type="PANTHER" id="PTHR30203:SF33">
    <property type="entry name" value="BLR4455 PROTEIN"/>
    <property type="match status" value="1"/>
</dbReference>
<name>A0A1T5DZ18_9BACT</name>
<dbReference type="AlphaFoldDB" id="A0A1T5DZ18"/>
<keyword evidence="2 3" id="KW-0449">Lipoprotein</keyword>
<keyword evidence="2" id="KW-0472">Membrane</keyword>
<comment type="subcellular location">
    <subcellularLocation>
        <location evidence="2">Cell membrane</location>
        <topology evidence="2">Lipid-anchor</topology>
    </subcellularLocation>
</comment>
<accession>A0A1T5DZ18</accession>
<dbReference type="GO" id="GO:0005886">
    <property type="term" value="C:plasma membrane"/>
    <property type="evidence" value="ECO:0007669"/>
    <property type="project" value="UniProtKB-SubCell"/>
</dbReference>
<organism evidence="3 4">
    <name type="scientific">Parabacteroides chartae</name>
    <dbReference type="NCBI Taxonomy" id="1037355"/>
    <lineage>
        <taxon>Bacteria</taxon>
        <taxon>Pseudomonadati</taxon>
        <taxon>Bacteroidota</taxon>
        <taxon>Bacteroidia</taxon>
        <taxon>Bacteroidales</taxon>
        <taxon>Tannerellaceae</taxon>
        <taxon>Parabacteroides</taxon>
    </lineage>
</organism>
<dbReference type="InterPro" id="IPR003423">
    <property type="entry name" value="OMP_efflux"/>
</dbReference>
<dbReference type="PANTHER" id="PTHR30203">
    <property type="entry name" value="OUTER MEMBRANE CATION EFFLUX PROTEIN"/>
    <property type="match status" value="1"/>
</dbReference>
<keyword evidence="2" id="KW-1134">Transmembrane beta strand</keyword>
<dbReference type="Gene3D" id="2.20.200.10">
    <property type="entry name" value="Outer membrane efflux proteins (OEP)"/>
    <property type="match status" value="1"/>
</dbReference>
<keyword evidence="2" id="KW-0812">Transmembrane</keyword>
<dbReference type="SUPFAM" id="SSF56954">
    <property type="entry name" value="Outer membrane efflux proteins (OEP)"/>
    <property type="match status" value="1"/>
</dbReference>
<evidence type="ECO:0000313" key="3">
    <source>
        <dbReference type="EMBL" id="SKB76713.1"/>
    </source>
</evidence>
<dbReference type="EMBL" id="FUYQ01000022">
    <property type="protein sequence ID" value="SKB76713.1"/>
    <property type="molecule type" value="Genomic_DNA"/>
</dbReference>
<comment type="similarity">
    <text evidence="1 2">Belongs to the outer membrane factor (OMF) (TC 1.B.17) family.</text>
</comment>
<dbReference type="Proteomes" id="UP000190852">
    <property type="component" value="Unassembled WGS sequence"/>
</dbReference>
<evidence type="ECO:0000256" key="1">
    <source>
        <dbReference type="ARBA" id="ARBA00007613"/>
    </source>
</evidence>
<dbReference type="InterPro" id="IPR010131">
    <property type="entry name" value="MdtP/NodT-like"/>
</dbReference>
<gene>
    <name evidence="3" type="ORF">SAMN05660349_02700</name>
</gene>
<dbReference type="PROSITE" id="PS51257">
    <property type="entry name" value="PROKAR_LIPOPROTEIN"/>
    <property type="match status" value="1"/>
</dbReference>
<keyword evidence="4" id="KW-1185">Reference proteome</keyword>
<protein>
    <submittedName>
        <fullName evidence="3">Efflux transporter, outer membrane factor (OMF) lipoprotein, NodT family</fullName>
    </submittedName>
</protein>
<reference evidence="4" key="1">
    <citation type="submission" date="2017-02" db="EMBL/GenBank/DDBJ databases">
        <authorList>
            <person name="Varghese N."/>
            <person name="Submissions S."/>
        </authorList>
    </citation>
    <scope>NUCLEOTIDE SEQUENCE [LARGE SCALE GENOMIC DNA]</scope>
    <source>
        <strain evidence="4">DSM 24967</strain>
    </source>
</reference>